<protein>
    <submittedName>
        <fullName evidence="2">Uncharacterized protein LOC107001557</fullName>
    </submittedName>
</protein>
<dbReference type="Proteomes" id="UP000694930">
    <property type="component" value="Chromosome 10"/>
</dbReference>
<dbReference type="RefSeq" id="XP_015055037.1">
    <property type="nucleotide sequence ID" value="XM_015199551.1"/>
</dbReference>
<evidence type="ECO:0000313" key="1">
    <source>
        <dbReference type="Proteomes" id="UP000694930"/>
    </source>
</evidence>
<dbReference type="InterPro" id="IPR021109">
    <property type="entry name" value="Peptidase_aspartic_dom_sf"/>
</dbReference>
<dbReference type="PANTHER" id="PTHR33067">
    <property type="entry name" value="RNA-DIRECTED DNA POLYMERASE-RELATED"/>
    <property type="match status" value="1"/>
</dbReference>
<evidence type="ECO:0000313" key="2">
    <source>
        <dbReference type="RefSeq" id="XP_015055037.1"/>
    </source>
</evidence>
<keyword evidence="1" id="KW-1185">Reference proteome</keyword>
<dbReference type="GeneID" id="107001557"/>
<name>A0ABM1FCR3_SOLPN</name>
<proteinExistence type="predicted"/>
<sequence>MGASINLTSLGIYEKLGLGMPKPTTIRLMIADRSVKRLVGILCDVLVKVYTIIFPADFVILDCEVDFEVPIILGRPFLATRRALVDVEPEKMIVVETLSAVLINFDADFQFDYGETVNDLEGMGAHYYAPKKIDLDLKSQQNSPAKSSSEEQPVL</sequence>
<accession>A0ABM1FCR3</accession>
<organism evidence="1 2">
    <name type="scientific">Solanum pennellii</name>
    <name type="common">Tomato</name>
    <name type="synonym">Lycopersicon pennellii</name>
    <dbReference type="NCBI Taxonomy" id="28526"/>
    <lineage>
        <taxon>Eukaryota</taxon>
        <taxon>Viridiplantae</taxon>
        <taxon>Streptophyta</taxon>
        <taxon>Embryophyta</taxon>
        <taxon>Tracheophyta</taxon>
        <taxon>Spermatophyta</taxon>
        <taxon>Magnoliopsida</taxon>
        <taxon>eudicotyledons</taxon>
        <taxon>Gunneridae</taxon>
        <taxon>Pentapetalae</taxon>
        <taxon>asterids</taxon>
        <taxon>lamiids</taxon>
        <taxon>Solanales</taxon>
        <taxon>Solanaceae</taxon>
        <taxon>Solanoideae</taxon>
        <taxon>Solaneae</taxon>
        <taxon>Solanum</taxon>
        <taxon>Solanum subgen. Lycopersicon</taxon>
    </lineage>
</organism>
<dbReference type="CDD" id="cd00303">
    <property type="entry name" value="retropepsin_like"/>
    <property type="match status" value="1"/>
</dbReference>
<gene>
    <name evidence="2" type="primary">LOC107001557</name>
</gene>
<dbReference type="PANTHER" id="PTHR33067:SF9">
    <property type="entry name" value="RNA-DIRECTED DNA POLYMERASE"/>
    <property type="match status" value="1"/>
</dbReference>
<dbReference type="Gene3D" id="2.40.70.10">
    <property type="entry name" value="Acid Proteases"/>
    <property type="match status" value="1"/>
</dbReference>
<reference evidence="1" key="1">
    <citation type="journal article" date="2014" name="Nat. Genet.">
        <title>The genome of the stress-tolerant wild tomato species Solanum pennellii.</title>
        <authorList>
            <person name="Bolger A."/>
            <person name="Scossa F."/>
            <person name="Bolger M.E."/>
            <person name="Lanz C."/>
            <person name="Maumus F."/>
            <person name="Tohge T."/>
            <person name="Quesneville H."/>
            <person name="Alseekh S."/>
            <person name="Sorensen I."/>
            <person name="Lichtenstein G."/>
            <person name="Fich E.A."/>
            <person name="Conte M."/>
            <person name="Keller H."/>
            <person name="Schneeberger K."/>
            <person name="Schwacke R."/>
            <person name="Ofner I."/>
            <person name="Vrebalov J."/>
            <person name="Xu Y."/>
            <person name="Osorio S."/>
            <person name="Aflitos S.A."/>
            <person name="Schijlen E."/>
            <person name="Jimenez-Gomez J.M."/>
            <person name="Ryngajllo M."/>
            <person name="Kimura S."/>
            <person name="Kumar R."/>
            <person name="Koenig D."/>
            <person name="Headland L.R."/>
            <person name="Maloof J.N."/>
            <person name="Sinha N."/>
            <person name="van Ham R.C."/>
            <person name="Lankhorst R.K."/>
            <person name="Mao L."/>
            <person name="Vogel A."/>
            <person name="Arsova B."/>
            <person name="Panstruga R."/>
            <person name="Fei Z."/>
            <person name="Rose J.K."/>
            <person name="Zamir D."/>
            <person name="Carrari F."/>
            <person name="Giovannoni J.J."/>
            <person name="Weigel D."/>
            <person name="Usadel B."/>
            <person name="Fernie A.R."/>
        </authorList>
    </citation>
    <scope>NUCLEOTIDE SEQUENCE [LARGE SCALE GENOMIC DNA]</scope>
    <source>
        <strain evidence="1">cv. LA0716</strain>
    </source>
</reference>
<reference evidence="2" key="2">
    <citation type="submission" date="2025-08" db="UniProtKB">
        <authorList>
            <consortium name="RefSeq"/>
        </authorList>
    </citation>
    <scope>IDENTIFICATION</scope>
</reference>